<comment type="caution">
    <text evidence="2">The sequence shown here is derived from an EMBL/GenBank/DDBJ whole genome shotgun (WGS) entry which is preliminary data.</text>
</comment>
<feature type="region of interest" description="Disordered" evidence="1">
    <location>
        <begin position="155"/>
        <end position="175"/>
    </location>
</feature>
<evidence type="ECO:0000313" key="3">
    <source>
        <dbReference type="Proteomes" id="UP001054821"/>
    </source>
</evidence>
<dbReference type="Proteomes" id="UP001054821">
    <property type="component" value="Chromosome 2"/>
</dbReference>
<name>A0AAD4WII8_PRUDU</name>
<organism evidence="2 3">
    <name type="scientific">Prunus dulcis</name>
    <name type="common">Almond</name>
    <name type="synonym">Amygdalus dulcis</name>
    <dbReference type="NCBI Taxonomy" id="3755"/>
    <lineage>
        <taxon>Eukaryota</taxon>
        <taxon>Viridiplantae</taxon>
        <taxon>Streptophyta</taxon>
        <taxon>Embryophyta</taxon>
        <taxon>Tracheophyta</taxon>
        <taxon>Spermatophyta</taxon>
        <taxon>Magnoliopsida</taxon>
        <taxon>eudicotyledons</taxon>
        <taxon>Gunneridae</taxon>
        <taxon>Pentapetalae</taxon>
        <taxon>rosids</taxon>
        <taxon>fabids</taxon>
        <taxon>Rosales</taxon>
        <taxon>Rosaceae</taxon>
        <taxon>Amygdaloideae</taxon>
        <taxon>Amygdaleae</taxon>
        <taxon>Prunus</taxon>
    </lineage>
</organism>
<keyword evidence="3" id="KW-1185">Reference proteome</keyword>
<accession>A0AAD4WII8</accession>
<reference evidence="2 3" key="1">
    <citation type="journal article" date="2022" name="G3 (Bethesda)">
        <title>Whole-genome sequence and methylome profiling of the almond [Prunus dulcis (Mill.) D.A. Webb] cultivar 'Nonpareil'.</title>
        <authorList>
            <person name="D'Amico-Willman K.M."/>
            <person name="Ouma W.Z."/>
            <person name="Meulia T."/>
            <person name="Sideli G.M."/>
            <person name="Gradziel T.M."/>
            <person name="Fresnedo-Ramirez J."/>
        </authorList>
    </citation>
    <scope>NUCLEOTIDE SEQUENCE [LARGE SCALE GENOMIC DNA]</scope>
    <source>
        <strain evidence="2">Clone GOH B32 T37-40</strain>
    </source>
</reference>
<dbReference type="AlphaFoldDB" id="A0AAD4WII8"/>
<evidence type="ECO:0000256" key="1">
    <source>
        <dbReference type="SAM" id="MobiDB-lite"/>
    </source>
</evidence>
<dbReference type="EMBL" id="JAJFAZ020000002">
    <property type="protein sequence ID" value="KAI5342972.1"/>
    <property type="molecule type" value="Genomic_DNA"/>
</dbReference>
<protein>
    <submittedName>
        <fullName evidence="2">Uncharacterized protein</fullName>
    </submittedName>
</protein>
<gene>
    <name evidence="2" type="ORF">L3X38_010848</name>
</gene>
<sequence length="175" mass="19035">MNPQQPPRVTETTVPPAGLAAKTTAPAFAAAVPSQGPVAGSSHLHSTTVEHCETSHLVGLITTADFGPILEQLQPFPPLPPRSTHAPTYTSNETLARVQLGSTHFSPPDPRSQVDLNLRVDQLTQRMDDQSNLMRQLLNQINWLKTLALDNRAKREGHTNAPIGSSTRTKQVEQE</sequence>
<evidence type="ECO:0000313" key="2">
    <source>
        <dbReference type="EMBL" id="KAI5342972.1"/>
    </source>
</evidence>
<proteinExistence type="predicted"/>